<dbReference type="GO" id="GO:0003924">
    <property type="term" value="F:GTPase activity"/>
    <property type="evidence" value="ECO:0007669"/>
    <property type="project" value="TreeGrafter"/>
</dbReference>
<evidence type="ECO:0000256" key="1">
    <source>
        <dbReference type="ARBA" id="ARBA00022692"/>
    </source>
</evidence>
<feature type="region of interest" description="Disordered" evidence="9">
    <location>
        <begin position="297"/>
        <end position="325"/>
    </location>
</feature>
<dbReference type="InterPro" id="IPR046758">
    <property type="entry name" value="Sey1/RHD3-like_3HB"/>
</dbReference>
<evidence type="ECO:0000259" key="10">
    <source>
        <dbReference type="PROSITE" id="PS51715"/>
    </source>
</evidence>
<dbReference type="GO" id="GO:0016320">
    <property type="term" value="P:endoplasmic reticulum membrane fusion"/>
    <property type="evidence" value="ECO:0007669"/>
    <property type="project" value="TreeGrafter"/>
</dbReference>
<dbReference type="PROSITE" id="PS51715">
    <property type="entry name" value="G_GB1_RHD3"/>
    <property type="match status" value="1"/>
</dbReference>
<keyword evidence="2" id="KW-0547">Nucleotide-binding</keyword>
<evidence type="ECO:0000256" key="7">
    <source>
        <dbReference type="ARBA" id="ARBA00023136"/>
    </source>
</evidence>
<comment type="similarity">
    <text evidence="8">Belongs to the TRAFAC class dynamin-like GTPase superfamily. GB1/RHD3 GTPase family.</text>
</comment>
<keyword evidence="5" id="KW-1133">Transmembrane helix</keyword>
<evidence type="ECO:0000256" key="6">
    <source>
        <dbReference type="ARBA" id="ARBA00023134"/>
    </source>
</evidence>
<evidence type="ECO:0000256" key="5">
    <source>
        <dbReference type="ARBA" id="ARBA00022989"/>
    </source>
</evidence>
<dbReference type="SUPFAM" id="SSF52540">
    <property type="entry name" value="P-loop containing nucleoside triphosphate hydrolases"/>
    <property type="match status" value="1"/>
</dbReference>
<sequence length="627" mass="71883">MRLDSYADTDITDSALSMASDNGHPKTCFSQLQIVNDEQEFIDDLPDTLIEQWALDDVGMDYHVVSAFGTRGCGKSTLLNRLFGTAFTERKPGVFEPGTKGIWISRAQDKPVLVLDVQGLDDYDFDCKSTLFLMASSSVLVFNLWEHQVGLNVGANMDLLRLVIELKLQMYPSITQSKPMILIVVRDHEEDVPLTSVRKTLDESLDKVWKDVNKPDDLCDSCIRDYFDFMVTALPHKKLQPVEFNHRIDKLRERVFDDPDAPNYAFKSSQQVVPIDGYLSFAMSMWMHASIATCLRSGPNDQDNTQNPDINSQFQHNKPSQESSVGQIPAMDVPRLSNDATTLPHHNCIDIFNKNETDLNERLYRLRSRVMFEGRVIANLDQQVDRVRRKTQDAFDDSIRECLHGSCRTRLEELLSRIELNRREIYQAQLDNLHKAVYERFVNKLTPLTKQVIQQNQMIPDLGRRMRDIRDQEMRTYDTKAAQSYLAGIHEARRKDLLDKLHSQLNPVCSHQLKILRTTCAKMFEENLRAKLNQGMALELAVAKCKAQVVDYFMNWAKASVVIDDSSSYYDQWIFLEQDLAKICALVHQDVKSDTSIDGVLDTLFEVVIDVAHVPAKRFAEMAWKCL</sequence>
<dbReference type="Pfam" id="PF05879">
    <property type="entry name" value="RHD3_GTPase"/>
    <property type="match status" value="1"/>
</dbReference>
<evidence type="ECO:0000256" key="3">
    <source>
        <dbReference type="ARBA" id="ARBA00022801"/>
    </source>
</evidence>
<evidence type="ECO:0000313" key="11">
    <source>
        <dbReference type="EMBL" id="CDS13271.1"/>
    </source>
</evidence>
<keyword evidence="6" id="KW-0342">GTP-binding</keyword>
<evidence type="ECO:0000256" key="2">
    <source>
        <dbReference type="ARBA" id="ARBA00022741"/>
    </source>
</evidence>
<dbReference type="GO" id="GO:0005783">
    <property type="term" value="C:endoplasmic reticulum"/>
    <property type="evidence" value="ECO:0007669"/>
    <property type="project" value="TreeGrafter"/>
</dbReference>
<feature type="compositionally biased region" description="Polar residues" evidence="9">
    <location>
        <begin position="299"/>
        <end position="325"/>
    </location>
</feature>
<evidence type="ECO:0000256" key="9">
    <source>
        <dbReference type="SAM" id="MobiDB-lite"/>
    </source>
</evidence>
<dbReference type="AlphaFoldDB" id="A0A077X084"/>
<dbReference type="InterPro" id="IPR008803">
    <property type="entry name" value="RHD3/Sey1"/>
</dbReference>
<dbReference type="GO" id="GO:0005525">
    <property type="term" value="F:GTP binding"/>
    <property type="evidence" value="ECO:0007669"/>
    <property type="project" value="UniProtKB-KW"/>
</dbReference>
<feature type="domain" description="GB1/RHD3-type G" evidence="10">
    <location>
        <begin position="59"/>
        <end position="270"/>
    </location>
</feature>
<dbReference type="EMBL" id="LK023379">
    <property type="protein sequence ID" value="CDS13271.1"/>
    <property type="molecule type" value="Genomic_DNA"/>
</dbReference>
<dbReference type="OrthoDB" id="2236085at2759"/>
<dbReference type="InterPro" id="IPR027417">
    <property type="entry name" value="P-loop_NTPase"/>
</dbReference>
<evidence type="ECO:0000256" key="8">
    <source>
        <dbReference type="PROSITE-ProRule" id="PRU01052"/>
    </source>
</evidence>
<keyword evidence="7" id="KW-0472">Membrane</keyword>
<dbReference type="Gene3D" id="3.40.50.300">
    <property type="entry name" value="P-loop containing nucleotide triphosphate hydrolases"/>
    <property type="match status" value="1"/>
</dbReference>
<proteinExistence type="inferred from homology"/>
<gene>
    <name evidence="11" type="ORF">LRAMOSA05449</name>
</gene>
<keyword evidence="1" id="KW-0812">Transmembrane</keyword>
<keyword evidence="3" id="KW-0378">Hydrolase</keyword>
<keyword evidence="4" id="KW-0256">Endoplasmic reticulum</keyword>
<dbReference type="PANTHER" id="PTHR45923">
    <property type="entry name" value="PROTEIN SEY1"/>
    <property type="match status" value="1"/>
</dbReference>
<name>A0A077X084_9FUNG</name>
<protein>
    <recommendedName>
        <fullName evidence="10">GB1/RHD3-type G domain-containing protein</fullName>
    </recommendedName>
</protein>
<evidence type="ECO:0000256" key="4">
    <source>
        <dbReference type="ARBA" id="ARBA00022824"/>
    </source>
</evidence>
<organism evidence="11">
    <name type="scientific">Lichtheimia ramosa</name>
    <dbReference type="NCBI Taxonomy" id="688394"/>
    <lineage>
        <taxon>Eukaryota</taxon>
        <taxon>Fungi</taxon>
        <taxon>Fungi incertae sedis</taxon>
        <taxon>Mucoromycota</taxon>
        <taxon>Mucoromycotina</taxon>
        <taxon>Mucoromycetes</taxon>
        <taxon>Mucorales</taxon>
        <taxon>Lichtheimiaceae</taxon>
        <taxon>Lichtheimia</taxon>
    </lineage>
</organism>
<reference evidence="11" key="1">
    <citation type="journal article" date="2014" name="Genome Announc.">
        <title>De novo whole-genome sequence and genome annotation of Lichtheimia ramosa.</title>
        <authorList>
            <person name="Linde J."/>
            <person name="Schwartze V."/>
            <person name="Binder U."/>
            <person name="Lass-Florl C."/>
            <person name="Voigt K."/>
            <person name="Horn F."/>
        </authorList>
    </citation>
    <scope>NUCLEOTIDE SEQUENCE</scope>
    <source>
        <strain evidence="11">JMRC FSU:6197</strain>
    </source>
</reference>
<dbReference type="InterPro" id="IPR030386">
    <property type="entry name" value="G_GB1_RHD3_dom"/>
</dbReference>
<accession>A0A077X084</accession>
<dbReference type="PANTHER" id="PTHR45923:SF2">
    <property type="entry name" value="PROTEIN SEY1"/>
    <property type="match status" value="1"/>
</dbReference>
<dbReference type="Pfam" id="PF20428">
    <property type="entry name" value="Sey1_3HB"/>
    <property type="match status" value="1"/>
</dbReference>